<dbReference type="Proteomes" id="UP001250932">
    <property type="component" value="Unassembled WGS sequence"/>
</dbReference>
<evidence type="ECO:0000313" key="3">
    <source>
        <dbReference type="Proteomes" id="UP001250932"/>
    </source>
</evidence>
<keyword evidence="1" id="KW-1133">Transmembrane helix</keyword>
<keyword evidence="1" id="KW-0472">Membrane</keyword>
<organism evidence="2 3">
    <name type="scientific">Candidatus Nitronereus thalassa</name>
    <dbReference type="NCBI Taxonomy" id="3020898"/>
    <lineage>
        <taxon>Bacteria</taxon>
        <taxon>Pseudomonadati</taxon>
        <taxon>Nitrospirota</taxon>
        <taxon>Nitrospiria</taxon>
        <taxon>Nitrospirales</taxon>
        <taxon>Nitrospiraceae</taxon>
        <taxon>Candidatus Nitronereus</taxon>
    </lineage>
</organism>
<keyword evidence="3" id="KW-1185">Reference proteome</keyword>
<comment type="caution">
    <text evidence="2">The sequence shown here is derived from an EMBL/GenBank/DDBJ whole genome shotgun (WGS) entry which is preliminary data.</text>
</comment>
<proteinExistence type="predicted"/>
<dbReference type="EMBL" id="JAQOUE010000001">
    <property type="protein sequence ID" value="MDT7041538.1"/>
    <property type="molecule type" value="Genomic_DNA"/>
</dbReference>
<gene>
    <name evidence="2" type="ORF">PPG34_04200</name>
</gene>
<dbReference type="SUPFAM" id="SSF52266">
    <property type="entry name" value="SGNH hydrolase"/>
    <property type="match status" value="1"/>
</dbReference>
<dbReference type="CDD" id="cd00229">
    <property type="entry name" value="SGNH_hydrolase"/>
    <property type="match status" value="1"/>
</dbReference>
<keyword evidence="1" id="KW-0812">Transmembrane</keyword>
<protein>
    <submittedName>
        <fullName evidence="2">SGNH/GDSL hydrolase family protein</fullName>
    </submittedName>
</protein>
<dbReference type="GO" id="GO:0016787">
    <property type="term" value="F:hydrolase activity"/>
    <property type="evidence" value="ECO:0007669"/>
    <property type="project" value="UniProtKB-KW"/>
</dbReference>
<name>A0ABU3K585_9BACT</name>
<dbReference type="RefSeq" id="WP_313831889.1">
    <property type="nucleotide sequence ID" value="NZ_JAQOUE010000001.1"/>
</dbReference>
<evidence type="ECO:0000256" key="1">
    <source>
        <dbReference type="SAM" id="Phobius"/>
    </source>
</evidence>
<dbReference type="Gene3D" id="3.40.50.1110">
    <property type="entry name" value="SGNH hydrolase"/>
    <property type="match status" value="1"/>
</dbReference>
<dbReference type="InterPro" id="IPR036514">
    <property type="entry name" value="SGNH_hydro_sf"/>
</dbReference>
<evidence type="ECO:0000313" key="2">
    <source>
        <dbReference type="EMBL" id="MDT7041538.1"/>
    </source>
</evidence>
<accession>A0ABU3K585</accession>
<sequence length="410" mass="46813">MTKDIRKTRVNSLNSVQKFISSCGKFCQFVGYMAILFVAGHFLLGAGIYVKHNYSHIVGKGLNVQLSGVDSRAKLPAYESYPDKEAFWQEQVNAFDTMHFEPYYHWRGNELSGKYINVGSDGVRFTLNSGQSKGGKKVFLFGGSTMWGMGVKDEHTIPSFLQAILGNEYVVYNYGETGWVSTQELNYLMYQLVKGNIPDVVVFYDGVNDGYAGAYSPAIPRDPHNLRSDQISKKQGSPIESSLIVKIFKWSNYWSLVGYLKRSLWTNAYLEEQELEKWDSIVQPKVTENTKGVIDAYEAHVRQVKALAKEYGFQVFFFWQPNLLSGTRNLLPYEAEILRNNSTPVFRESQRKVFFEAKARLSDKEDENIYFLGNMFDDVAEPIYIDWCHVGPKGNEIVAKEIGQRIQKIL</sequence>
<feature type="transmembrane region" description="Helical" evidence="1">
    <location>
        <begin position="29"/>
        <end position="50"/>
    </location>
</feature>
<reference evidence="2 3" key="1">
    <citation type="journal article" date="2023" name="ISME J.">
        <title>Cultivation and genomic characterization of novel and ubiquitous marine nitrite-oxidizing bacteria from the Nitrospirales.</title>
        <authorList>
            <person name="Mueller A.J."/>
            <person name="Daebeler A."/>
            <person name="Herbold C.W."/>
            <person name="Kirkegaard R.H."/>
            <person name="Daims H."/>
        </authorList>
    </citation>
    <scope>NUCLEOTIDE SEQUENCE [LARGE SCALE GENOMIC DNA]</scope>
    <source>
        <strain evidence="2 3">EB</strain>
    </source>
</reference>
<keyword evidence="2" id="KW-0378">Hydrolase</keyword>